<evidence type="ECO:0000256" key="1">
    <source>
        <dbReference type="ARBA" id="ARBA00001964"/>
    </source>
</evidence>
<sequence length="277" mass="30145">MDGSINIPLAAAKIRKHAIDAIYSANSGHPGGSLSIADILAVLYFKVMNINPQNPNWEDRDRLVLSKGHCSPALYGALAERGFFPVEDLKGFRQANSYLQGHPDMKGVPGVDMSTGSLGLGLSAANGMALAGKLDNKTYKVYVILGDGEIEEGQVWEAAMFAAHHKLDNIIAFVDFNGLQIDGEITEVMNPLPIDEKFKAFGWHVDIIDGHNLAEIEETIEKANHVKGKPSVIIAKTIKGKGVSFMENKAQWHGQAPETELYEQAIKELNAQLEVLS</sequence>
<dbReference type="InterPro" id="IPR049557">
    <property type="entry name" value="Transketolase_CS"/>
</dbReference>
<feature type="domain" description="Transketolase N-terminal" evidence="6">
    <location>
        <begin position="11"/>
        <end position="258"/>
    </location>
</feature>
<dbReference type="InterPro" id="IPR029061">
    <property type="entry name" value="THDP-binding"/>
</dbReference>
<dbReference type="Proteomes" id="UP001486565">
    <property type="component" value="Chromosome"/>
</dbReference>
<comment type="similarity">
    <text evidence="2">Belongs to the transketolase family.</text>
</comment>
<accession>A0ABZ2Y1D0</accession>
<evidence type="ECO:0000313" key="8">
    <source>
        <dbReference type="Proteomes" id="UP001486565"/>
    </source>
</evidence>
<evidence type="ECO:0000256" key="2">
    <source>
        <dbReference type="ARBA" id="ARBA00007131"/>
    </source>
</evidence>
<dbReference type="SUPFAM" id="SSF52518">
    <property type="entry name" value="Thiamin diphosphate-binding fold (THDP-binding)"/>
    <property type="match status" value="1"/>
</dbReference>
<dbReference type="PANTHER" id="PTHR47514">
    <property type="entry name" value="TRANSKETOLASE N-TERMINAL SECTION-RELATED"/>
    <property type="match status" value="1"/>
</dbReference>
<keyword evidence="4" id="KW-0479">Metal-binding</keyword>
<dbReference type="Gene3D" id="3.40.50.970">
    <property type="match status" value="1"/>
</dbReference>
<dbReference type="Pfam" id="PF00456">
    <property type="entry name" value="Transketolase_N"/>
    <property type="match status" value="1"/>
</dbReference>
<dbReference type="RefSeq" id="WP_341875979.1">
    <property type="nucleotide sequence ID" value="NZ_CP121687.1"/>
</dbReference>
<name>A0ABZ2Y1D0_9FIRM</name>
<organism evidence="7 8">
    <name type="scientific">Defluviitalea saccharophila</name>
    <dbReference type="NCBI Taxonomy" id="879970"/>
    <lineage>
        <taxon>Bacteria</taxon>
        <taxon>Bacillati</taxon>
        <taxon>Bacillota</taxon>
        <taxon>Clostridia</taxon>
        <taxon>Lachnospirales</taxon>
        <taxon>Defluviitaleaceae</taxon>
        <taxon>Defluviitalea</taxon>
    </lineage>
</organism>
<dbReference type="CDD" id="cd02012">
    <property type="entry name" value="TPP_TK"/>
    <property type="match status" value="1"/>
</dbReference>
<evidence type="ECO:0000256" key="5">
    <source>
        <dbReference type="ARBA" id="ARBA00023052"/>
    </source>
</evidence>
<keyword evidence="8" id="KW-1185">Reference proteome</keyword>
<evidence type="ECO:0000256" key="4">
    <source>
        <dbReference type="ARBA" id="ARBA00022723"/>
    </source>
</evidence>
<gene>
    <name evidence="7" type="ORF">QBE51_09110</name>
</gene>
<protein>
    <submittedName>
        <fullName evidence="7">Transketolase</fullName>
    </submittedName>
</protein>
<dbReference type="PANTHER" id="PTHR47514:SF1">
    <property type="entry name" value="TRANSKETOLASE N-TERMINAL SECTION-RELATED"/>
    <property type="match status" value="1"/>
</dbReference>
<keyword evidence="5" id="KW-0786">Thiamine pyrophosphate</keyword>
<evidence type="ECO:0000313" key="7">
    <source>
        <dbReference type="EMBL" id="WZL68975.1"/>
    </source>
</evidence>
<evidence type="ECO:0000256" key="3">
    <source>
        <dbReference type="ARBA" id="ARBA00022679"/>
    </source>
</evidence>
<evidence type="ECO:0000259" key="6">
    <source>
        <dbReference type="Pfam" id="PF00456"/>
    </source>
</evidence>
<keyword evidence="3" id="KW-0808">Transferase</keyword>
<reference evidence="7 8" key="1">
    <citation type="submission" date="2023-03" db="EMBL/GenBank/DDBJ databases">
        <title>Novel Species.</title>
        <authorList>
            <person name="Ma S."/>
        </authorList>
    </citation>
    <scope>NUCLEOTIDE SEQUENCE [LARGE SCALE GENOMIC DNA]</scope>
    <source>
        <strain evidence="7 8">LIND6LT2</strain>
    </source>
</reference>
<proteinExistence type="inferred from homology"/>
<dbReference type="PROSITE" id="PS00801">
    <property type="entry name" value="TRANSKETOLASE_1"/>
    <property type="match status" value="1"/>
</dbReference>
<dbReference type="EMBL" id="CP121687">
    <property type="protein sequence ID" value="WZL68975.1"/>
    <property type="molecule type" value="Genomic_DNA"/>
</dbReference>
<dbReference type="InterPro" id="IPR005474">
    <property type="entry name" value="Transketolase_N"/>
</dbReference>
<comment type="cofactor">
    <cofactor evidence="1">
        <name>thiamine diphosphate</name>
        <dbReference type="ChEBI" id="CHEBI:58937"/>
    </cofactor>
</comment>